<comment type="caution">
    <text evidence="9">The sequence shown here is derived from an EMBL/GenBank/DDBJ whole genome shotgun (WGS) entry which is preliminary data.</text>
</comment>
<dbReference type="VEuPathDB" id="FungiDB:An01g11070"/>
<evidence type="ECO:0000256" key="6">
    <source>
        <dbReference type="ARBA" id="ARBA00038999"/>
    </source>
</evidence>
<feature type="region of interest" description="Disordered" evidence="7">
    <location>
        <begin position="107"/>
        <end position="223"/>
    </location>
</feature>
<sequence>MATEGEPITDISSRPLSDMDNRSDTTDDDLSPSLATTQSYASVPSLRPTLDKSGITASSTHLGQLNAARRGAGTPPRPQASMSGAQPGGLNQDILAKMKAFSLSRQGAPPSLAHANTTGLVPRASPSVSGGSPVSGQPSPGANGPLAGALAGRLPPGAVRPTTKNWVSSPSVPHGSPGGSSPKPGGLAAKRMKPGLKLSDATGLNGSPSPGQPANGGPAPTETAFSKYSEFIDTKSGTLNFKNKAILHGGGIEFSSGHSFSISLDEVDRLDELGKGNYGTVYKVRHSRPHMRKPGMGLRGIISRNDDGDSTTTPGVKSEGNLSGVVMAMKEIRLELDESKFAQIIMELEILHRCVSPFIIDFYGAFFQEGAVYICVEYMDGGSIDKLYKEGIPENILRKVALSTVMGLKTLKDDHNIIHRDVKPTNILVNSRGQVKICDFGVSGNLVASIAKTNIGCQSYMAPERIAGGGVQQSGASGGGTYSVQSDVWSLGLSIIECAIGRYPYPPETFNNIFSQLHAIVHGDAPTLPETGYSEEAHSFVRACLDKNPNNRPSYSMLLRHPWLSSLMQPPTNTDADDAPNGSAKEGASNVTEDEEVAAWVKEQLDRRQRGLVQDASKPALHAVALDAVPGSPLLDDPSTISAQWYILYATGTLGSRIASALSAAGHEVTAIQRKDSTKPAPEGLKPTRVDYQNKDELISTFTGQEVVISAVPFPQLNSEKIIIDACIAASVKRFIPSEYTTMMESPLTINLPIAKEKVLIRQYLNSVMPDTSSPTTWTSINNGAFFDMALKYGVLGPNPMTKKATFHDGGDKEIAVSLLGDIATAIVKLLEPTKFEAAANQPVYICSAVITERKLTKMVSEILGIDFGTPEDVDIKKLIEESDERLKRGDMSAVINYYFQMMYREGYMGGEFMRFNWNERLGLTFMGEEEVRDAVREILGA</sequence>
<organism evidence="9 10">
    <name type="scientific">Aspergillus niger</name>
    <dbReference type="NCBI Taxonomy" id="5061"/>
    <lineage>
        <taxon>Eukaryota</taxon>
        <taxon>Fungi</taxon>
        <taxon>Dikarya</taxon>
        <taxon>Ascomycota</taxon>
        <taxon>Pezizomycotina</taxon>
        <taxon>Eurotiomycetes</taxon>
        <taxon>Eurotiomycetidae</taxon>
        <taxon>Eurotiales</taxon>
        <taxon>Aspergillaceae</taxon>
        <taxon>Aspergillus</taxon>
        <taxon>Aspergillus subgen. Circumdati</taxon>
    </lineage>
</organism>
<evidence type="ECO:0000256" key="4">
    <source>
        <dbReference type="ARBA" id="ARBA00022840"/>
    </source>
</evidence>
<evidence type="ECO:0000256" key="7">
    <source>
        <dbReference type="SAM" id="MobiDB-lite"/>
    </source>
</evidence>
<evidence type="ECO:0000313" key="9">
    <source>
        <dbReference type="EMBL" id="TPR11233.1"/>
    </source>
</evidence>
<keyword evidence="2" id="KW-0547">Nucleotide-binding</keyword>
<dbReference type="VEuPathDB" id="FungiDB:M747DRAFT_307980"/>
<feature type="domain" description="Protein kinase" evidence="8">
    <location>
        <begin position="267"/>
        <end position="564"/>
    </location>
</feature>
<dbReference type="AlphaFoldDB" id="A0A505IGJ5"/>
<feature type="compositionally biased region" description="Low complexity" evidence="7">
    <location>
        <begin position="125"/>
        <end position="157"/>
    </location>
</feature>
<dbReference type="PROSITE" id="PS50011">
    <property type="entry name" value="PROTEIN_KINASE_DOM"/>
    <property type="match status" value="1"/>
</dbReference>
<protein>
    <recommendedName>
        <fullName evidence="6">mitogen-activated protein kinase kinase</fullName>
        <ecNumber evidence="6">2.7.12.2</ecNumber>
    </recommendedName>
</protein>
<dbReference type="Gene3D" id="3.90.25.10">
    <property type="entry name" value="UDP-galactose 4-epimerase, domain 1"/>
    <property type="match status" value="1"/>
</dbReference>
<evidence type="ECO:0000313" key="10">
    <source>
        <dbReference type="Proteomes" id="UP000197666"/>
    </source>
</evidence>
<dbReference type="InterPro" id="IPR036291">
    <property type="entry name" value="NAD(P)-bd_dom_sf"/>
</dbReference>
<dbReference type="EC" id="2.7.12.2" evidence="6"/>
<feature type="region of interest" description="Disordered" evidence="7">
    <location>
        <begin position="294"/>
        <end position="316"/>
    </location>
</feature>
<dbReference type="EMBL" id="NKJJ02000004">
    <property type="protein sequence ID" value="TPR11233.1"/>
    <property type="molecule type" value="Genomic_DNA"/>
</dbReference>
<evidence type="ECO:0000259" key="8">
    <source>
        <dbReference type="PROSITE" id="PS50011"/>
    </source>
</evidence>
<dbReference type="VEuPathDB" id="FungiDB:An01g11080"/>
<dbReference type="InterPro" id="IPR000719">
    <property type="entry name" value="Prot_kinase_dom"/>
</dbReference>
<dbReference type="VEuPathDB" id="FungiDB:ATCC64974_14610"/>
<dbReference type="GO" id="GO:0005524">
    <property type="term" value="F:ATP binding"/>
    <property type="evidence" value="ECO:0007669"/>
    <property type="project" value="UniProtKB-KW"/>
</dbReference>
<feature type="region of interest" description="Disordered" evidence="7">
    <location>
        <begin position="567"/>
        <end position="595"/>
    </location>
</feature>
<dbReference type="SUPFAM" id="SSF51735">
    <property type="entry name" value="NAD(P)-binding Rossmann-fold domains"/>
    <property type="match status" value="1"/>
</dbReference>
<dbReference type="FunFam" id="1.10.510.10:FF:000433">
    <property type="entry name" value="MAP kinase kinase PBS2"/>
    <property type="match status" value="1"/>
</dbReference>
<accession>A0A505IGJ5</accession>
<dbReference type="VEuPathDB" id="FungiDB:ASPNIDRAFT2_1162708"/>
<feature type="region of interest" description="Disordered" evidence="7">
    <location>
        <begin position="1"/>
        <end position="93"/>
    </location>
</feature>
<dbReference type="GO" id="GO:0071474">
    <property type="term" value="P:cellular hyperosmotic response"/>
    <property type="evidence" value="ECO:0007669"/>
    <property type="project" value="TreeGrafter"/>
</dbReference>
<feature type="compositionally biased region" description="Low complexity" evidence="7">
    <location>
        <begin position="168"/>
        <end position="186"/>
    </location>
</feature>
<dbReference type="Pfam" id="PF05368">
    <property type="entry name" value="NmrA"/>
    <property type="match status" value="1"/>
</dbReference>
<evidence type="ECO:0000256" key="1">
    <source>
        <dbReference type="ARBA" id="ARBA00022679"/>
    </source>
</evidence>
<evidence type="ECO:0000256" key="3">
    <source>
        <dbReference type="ARBA" id="ARBA00022777"/>
    </source>
</evidence>
<dbReference type="VEuPathDB" id="FungiDB:ASPNIDRAFT2_1171633"/>
<reference evidence="10" key="1">
    <citation type="submission" date="2018-10" db="EMBL/GenBank/DDBJ databases">
        <title>FDA dAtabase for Regulatory Grade micrObial Sequences (FDA-ARGOS): Supporting development and validation of Infectious Disease Dx tests.</title>
        <authorList>
            <person name="Kerrigan L."/>
            <person name="Tallon L."/>
            <person name="Sadzewicz L."/>
            <person name="Sengamalay N."/>
            <person name="Ott S."/>
            <person name="Godinez A."/>
            <person name="Nagaraj S."/>
            <person name="Vavikolanu K."/>
            <person name="Nadendla S."/>
            <person name="George J."/>
            <person name="Sichtig H."/>
        </authorList>
    </citation>
    <scope>NUCLEOTIDE SEQUENCE [LARGE SCALE GENOMIC DNA]</scope>
    <source>
        <strain evidence="10">FDAARGOS_311</strain>
    </source>
</reference>
<proteinExistence type="inferred from homology"/>
<evidence type="ECO:0000256" key="2">
    <source>
        <dbReference type="ARBA" id="ARBA00022741"/>
    </source>
</evidence>
<dbReference type="VEuPathDB" id="FungiDB:M747DRAFT_316967"/>
<dbReference type="SUPFAM" id="SSF56112">
    <property type="entry name" value="Protein kinase-like (PK-like)"/>
    <property type="match status" value="1"/>
</dbReference>
<dbReference type="SMART" id="SM00220">
    <property type="entry name" value="S_TKc"/>
    <property type="match status" value="1"/>
</dbReference>
<dbReference type="PANTHER" id="PTHR48013">
    <property type="entry name" value="DUAL SPECIFICITY MITOGEN-ACTIVATED PROTEIN KINASE KINASE 5-RELATED"/>
    <property type="match status" value="1"/>
</dbReference>
<dbReference type="PROSITE" id="PS00108">
    <property type="entry name" value="PROTEIN_KINASE_ST"/>
    <property type="match status" value="1"/>
</dbReference>
<dbReference type="Gene3D" id="3.30.200.20">
    <property type="entry name" value="Phosphorylase Kinase, domain 1"/>
    <property type="match status" value="2"/>
</dbReference>
<dbReference type="InterPro" id="IPR008030">
    <property type="entry name" value="NmrA-like"/>
</dbReference>
<keyword evidence="3" id="KW-0418">Kinase</keyword>
<dbReference type="Pfam" id="PF00069">
    <property type="entry name" value="Pkinase"/>
    <property type="match status" value="1"/>
</dbReference>
<keyword evidence="1" id="KW-0808">Transferase</keyword>
<name>A0A505IGJ5_ASPNG</name>
<evidence type="ECO:0000256" key="5">
    <source>
        <dbReference type="ARBA" id="ARBA00038035"/>
    </source>
</evidence>
<comment type="similarity">
    <text evidence="5">Belongs to the protein kinase superfamily. STE Ser/Thr protein kinase family. MAP kinase kinase subfamily.</text>
</comment>
<gene>
    <name evidence="9" type="ORF">CAN33_0047690</name>
</gene>
<dbReference type="VEuPathDB" id="FungiDB:ATCC64974_14600"/>
<dbReference type="Proteomes" id="UP000197666">
    <property type="component" value="Unassembled WGS sequence"/>
</dbReference>
<dbReference type="PANTHER" id="PTHR48013:SF25">
    <property type="entry name" value="MAP KINASE KINASE PBS2"/>
    <property type="match status" value="1"/>
</dbReference>
<dbReference type="Gene3D" id="3.40.50.720">
    <property type="entry name" value="NAD(P)-binding Rossmann-like Domain"/>
    <property type="match status" value="1"/>
</dbReference>
<dbReference type="InterPro" id="IPR008271">
    <property type="entry name" value="Ser/Thr_kinase_AS"/>
</dbReference>
<dbReference type="InterPro" id="IPR011009">
    <property type="entry name" value="Kinase-like_dom_sf"/>
</dbReference>
<dbReference type="GO" id="GO:0004708">
    <property type="term" value="F:MAP kinase kinase activity"/>
    <property type="evidence" value="ECO:0007669"/>
    <property type="project" value="UniProtKB-EC"/>
</dbReference>
<dbReference type="Gene3D" id="1.10.510.10">
    <property type="entry name" value="Transferase(Phosphotransferase) domain 1"/>
    <property type="match status" value="1"/>
</dbReference>
<keyword evidence="4" id="KW-0067">ATP-binding</keyword>